<dbReference type="InterPro" id="IPR000182">
    <property type="entry name" value="GNAT_dom"/>
</dbReference>
<dbReference type="InterPro" id="IPR050832">
    <property type="entry name" value="Bact_Acetyltransf"/>
</dbReference>
<accession>A0A0G1YP90</accession>
<protein>
    <submittedName>
        <fullName evidence="4">N-acetyltransferase GCN5</fullName>
    </submittedName>
</protein>
<dbReference type="GO" id="GO:0016747">
    <property type="term" value="F:acyltransferase activity, transferring groups other than amino-acyl groups"/>
    <property type="evidence" value="ECO:0007669"/>
    <property type="project" value="InterPro"/>
</dbReference>
<evidence type="ECO:0000313" key="4">
    <source>
        <dbReference type="EMBL" id="KKW08164.1"/>
    </source>
</evidence>
<dbReference type="PROSITE" id="PS51186">
    <property type="entry name" value="GNAT"/>
    <property type="match status" value="1"/>
</dbReference>
<feature type="domain" description="N-acetyltransferase" evidence="3">
    <location>
        <begin position="7"/>
        <end position="144"/>
    </location>
</feature>
<evidence type="ECO:0000256" key="2">
    <source>
        <dbReference type="ARBA" id="ARBA00023315"/>
    </source>
</evidence>
<sequence>MSTIKIVQLKKADASVLADICRLLKQLSTQIGTATHSTLKKMLGNPDIEIWVARDGARIVGMGTLIVLHKMYVISSNAEDIVVDEEYRGQGLGMALMKKLLERARAHRAERVEFTSNPSRVAGNTMYQRLGFEKRDTNVYRLKL</sequence>
<dbReference type="Gene3D" id="3.40.630.30">
    <property type="match status" value="1"/>
</dbReference>
<dbReference type="PANTHER" id="PTHR43877">
    <property type="entry name" value="AMINOALKYLPHOSPHONATE N-ACETYLTRANSFERASE-RELATED-RELATED"/>
    <property type="match status" value="1"/>
</dbReference>
<keyword evidence="2" id="KW-0012">Acyltransferase</keyword>
<keyword evidence="1 4" id="KW-0808">Transferase</keyword>
<organism evidence="4 5">
    <name type="scientific">Candidatus Kaiserbacteria bacterium GW2011_GWA2_49_19</name>
    <dbReference type="NCBI Taxonomy" id="1618669"/>
    <lineage>
        <taxon>Bacteria</taxon>
        <taxon>Candidatus Kaiseribacteriota</taxon>
    </lineage>
</organism>
<reference evidence="4 5" key="1">
    <citation type="journal article" date="2015" name="Nature">
        <title>rRNA introns, odd ribosomes, and small enigmatic genomes across a large radiation of phyla.</title>
        <authorList>
            <person name="Brown C.T."/>
            <person name="Hug L.A."/>
            <person name="Thomas B.C."/>
            <person name="Sharon I."/>
            <person name="Castelle C.J."/>
            <person name="Singh A."/>
            <person name="Wilkins M.J."/>
            <person name="Williams K.H."/>
            <person name="Banfield J.F."/>
        </authorList>
    </citation>
    <scope>NUCLEOTIDE SEQUENCE [LARGE SCALE GENOMIC DNA]</scope>
</reference>
<evidence type="ECO:0000313" key="5">
    <source>
        <dbReference type="Proteomes" id="UP000033965"/>
    </source>
</evidence>
<dbReference type="SUPFAM" id="SSF55729">
    <property type="entry name" value="Acyl-CoA N-acyltransferases (Nat)"/>
    <property type="match status" value="1"/>
</dbReference>
<dbReference type="InterPro" id="IPR016181">
    <property type="entry name" value="Acyl_CoA_acyltransferase"/>
</dbReference>
<comment type="caution">
    <text evidence="4">The sequence shown here is derived from an EMBL/GenBank/DDBJ whole genome shotgun (WGS) entry which is preliminary data.</text>
</comment>
<evidence type="ECO:0000256" key="1">
    <source>
        <dbReference type="ARBA" id="ARBA00022679"/>
    </source>
</evidence>
<name>A0A0G1YP90_9BACT</name>
<dbReference type="CDD" id="cd04301">
    <property type="entry name" value="NAT_SF"/>
    <property type="match status" value="1"/>
</dbReference>
<dbReference type="AlphaFoldDB" id="A0A0G1YP90"/>
<gene>
    <name evidence="4" type="ORF">UY44_C0017G0022</name>
</gene>
<dbReference type="EMBL" id="LCPZ01000017">
    <property type="protein sequence ID" value="KKW08164.1"/>
    <property type="molecule type" value="Genomic_DNA"/>
</dbReference>
<proteinExistence type="predicted"/>
<dbReference type="Proteomes" id="UP000033965">
    <property type="component" value="Unassembled WGS sequence"/>
</dbReference>
<dbReference type="Pfam" id="PF13508">
    <property type="entry name" value="Acetyltransf_7"/>
    <property type="match status" value="1"/>
</dbReference>
<evidence type="ECO:0000259" key="3">
    <source>
        <dbReference type="PROSITE" id="PS51186"/>
    </source>
</evidence>